<dbReference type="PANTHER" id="PTHR46211:SF14">
    <property type="entry name" value="GLYCEROPHOSPHODIESTER PHOSPHODIESTERASE"/>
    <property type="match status" value="1"/>
</dbReference>
<dbReference type="EMBL" id="CP025066">
    <property type="protein sequence ID" value="AUX08270.1"/>
    <property type="molecule type" value="Genomic_DNA"/>
</dbReference>
<keyword evidence="2" id="KW-0378">Hydrolase</keyword>
<gene>
    <name evidence="2" type="primary">ugpQ</name>
    <name evidence="2" type="ORF">AArcSl_0620</name>
</gene>
<sequence length="236" mass="25948">MGRSQIQTGRRRPHGVPALRIGHRGCADQYPENTVTAIEQSAPHLDGFEIDVRQCGSGELVVFHGETLDRVTDGTGRVDETPLEKLQELDVLGSGASIPTLTELLSAVPDGLSVNLELKERGIVDEVLEVCRNADVEVLYSTFFVRVLHELREADETAPIGVLCHEGVDDRLALAEELEAVAFHPSVELALETDVVEAAHDRGLAVNVWAAETESEVRRLRERNVDGIIADRWDVF</sequence>
<dbReference type="GO" id="GO:0006629">
    <property type="term" value="P:lipid metabolic process"/>
    <property type="evidence" value="ECO:0007669"/>
    <property type="project" value="InterPro"/>
</dbReference>
<dbReference type="GeneID" id="37876957"/>
<dbReference type="PROSITE" id="PS51704">
    <property type="entry name" value="GP_PDE"/>
    <property type="match status" value="1"/>
</dbReference>
<organism evidence="2 3">
    <name type="scientific">Halalkaliarchaeum desulfuricum</name>
    <dbReference type="NCBI Taxonomy" id="2055893"/>
    <lineage>
        <taxon>Archaea</taxon>
        <taxon>Methanobacteriati</taxon>
        <taxon>Methanobacteriota</taxon>
        <taxon>Stenosarchaea group</taxon>
        <taxon>Halobacteria</taxon>
        <taxon>Halobacteriales</taxon>
        <taxon>Haloferacaceae</taxon>
        <taxon>Halalkaliarchaeum</taxon>
    </lineage>
</organism>
<name>A0A343TGP8_9EURY</name>
<accession>A0A343TGP8</accession>
<protein>
    <submittedName>
        <fullName evidence="2">Glycerophosphoryl diester phosphodiesterase</fullName>
        <ecNumber evidence="2">3.1.4.46</ecNumber>
    </submittedName>
</protein>
<feature type="domain" description="GP-PDE" evidence="1">
    <location>
        <begin position="18"/>
        <end position="236"/>
    </location>
</feature>
<dbReference type="Gene3D" id="3.20.20.190">
    <property type="entry name" value="Phosphatidylinositol (PI) phosphodiesterase"/>
    <property type="match status" value="1"/>
</dbReference>
<dbReference type="PANTHER" id="PTHR46211">
    <property type="entry name" value="GLYCEROPHOSPHORYL DIESTER PHOSPHODIESTERASE"/>
    <property type="match status" value="1"/>
</dbReference>
<dbReference type="Proteomes" id="UP000263012">
    <property type="component" value="Chromosome"/>
</dbReference>
<dbReference type="InterPro" id="IPR030395">
    <property type="entry name" value="GP_PDE_dom"/>
</dbReference>
<dbReference type="GO" id="GO:0008889">
    <property type="term" value="F:glycerophosphodiester phosphodiesterase activity"/>
    <property type="evidence" value="ECO:0007669"/>
    <property type="project" value="UniProtKB-EC"/>
</dbReference>
<proteinExistence type="predicted"/>
<dbReference type="RefSeq" id="WP_119814894.1">
    <property type="nucleotide sequence ID" value="NZ_CP025066.1"/>
</dbReference>
<dbReference type="AlphaFoldDB" id="A0A343TGP8"/>
<dbReference type="Pfam" id="PF03009">
    <property type="entry name" value="GDPD"/>
    <property type="match status" value="1"/>
</dbReference>
<dbReference type="EC" id="3.1.4.46" evidence="2"/>
<dbReference type="OrthoDB" id="19020at2157"/>
<dbReference type="KEGG" id="hdf:AArcSl_0620"/>
<dbReference type="SUPFAM" id="SSF51695">
    <property type="entry name" value="PLC-like phosphodiesterases"/>
    <property type="match status" value="1"/>
</dbReference>
<evidence type="ECO:0000313" key="2">
    <source>
        <dbReference type="EMBL" id="AUX08270.1"/>
    </source>
</evidence>
<reference evidence="3" key="1">
    <citation type="submission" date="2017-11" db="EMBL/GenBank/DDBJ databases">
        <title>Phenotypic and genomic properties of facultatively anaerobic sulfur-reducing natronoarchaea from hypersaline soda lakes.</title>
        <authorList>
            <person name="Sorokin D.Y."/>
            <person name="Kublanov I.V."/>
            <person name="Roman P."/>
            <person name="Sinninghe Damste J.S."/>
            <person name="Golyshin P.N."/>
            <person name="Rojo D."/>
            <person name="Ciordia S."/>
            <person name="Mena M.D.C."/>
            <person name="Ferrer M."/>
            <person name="Messina E."/>
            <person name="Smedile F."/>
            <person name="La Spada G."/>
            <person name="La Cono V."/>
            <person name="Yakimov M.M."/>
        </authorList>
    </citation>
    <scope>NUCLEOTIDE SEQUENCE [LARGE SCALE GENOMIC DNA]</scope>
    <source>
        <strain evidence="3">AArc-Sl</strain>
    </source>
</reference>
<evidence type="ECO:0000313" key="3">
    <source>
        <dbReference type="Proteomes" id="UP000263012"/>
    </source>
</evidence>
<dbReference type="InterPro" id="IPR017946">
    <property type="entry name" value="PLC-like_Pdiesterase_TIM-brl"/>
</dbReference>
<keyword evidence="3" id="KW-1185">Reference proteome</keyword>
<evidence type="ECO:0000259" key="1">
    <source>
        <dbReference type="PROSITE" id="PS51704"/>
    </source>
</evidence>